<name>A0A2M9Y7F9_9LEPT</name>
<accession>A0A2M9Y7F9</accession>
<protein>
    <recommendedName>
        <fullName evidence="2">RelA/SpoT domain-containing protein</fullName>
    </recommendedName>
</protein>
<dbReference type="InterPro" id="IPR007685">
    <property type="entry name" value="RelA_SpoT"/>
</dbReference>
<keyword evidence="4" id="KW-1185">Reference proteome</keyword>
<dbReference type="InterPro" id="IPR043519">
    <property type="entry name" value="NT_sf"/>
</dbReference>
<feature type="coiled-coil region" evidence="1">
    <location>
        <begin position="184"/>
        <end position="218"/>
    </location>
</feature>
<dbReference type="GO" id="GO:0015969">
    <property type="term" value="P:guanosine tetraphosphate metabolic process"/>
    <property type="evidence" value="ECO:0007669"/>
    <property type="project" value="InterPro"/>
</dbReference>
<dbReference type="PANTHER" id="PTHR41773">
    <property type="entry name" value="GTP PYROPHOSPHATASE-RELATED"/>
    <property type="match status" value="1"/>
</dbReference>
<dbReference type="OrthoDB" id="9789634at2"/>
<dbReference type="PANTHER" id="PTHR41773:SF1">
    <property type="entry name" value="RELA_SPOT DOMAIN-CONTAINING PROTEIN"/>
    <property type="match status" value="1"/>
</dbReference>
<gene>
    <name evidence="3" type="ORF">CH362_18870</name>
</gene>
<organism evidence="3 4">
    <name type="scientific">Leptospira saintgironsiae</name>
    <dbReference type="NCBI Taxonomy" id="2023183"/>
    <lineage>
        <taxon>Bacteria</taxon>
        <taxon>Pseudomonadati</taxon>
        <taxon>Spirochaetota</taxon>
        <taxon>Spirochaetia</taxon>
        <taxon>Leptospirales</taxon>
        <taxon>Leptospiraceae</taxon>
        <taxon>Leptospira</taxon>
    </lineage>
</organism>
<dbReference type="SMART" id="SM00954">
    <property type="entry name" value="RelA_SpoT"/>
    <property type="match status" value="1"/>
</dbReference>
<evidence type="ECO:0000313" key="4">
    <source>
        <dbReference type="Proteomes" id="UP000231926"/>
    </source>
</evidence>
<dbReference type="EMBL" id="NPDR01000019">
    <property type="protein sequence ID" value="PJZ47491.1"/>
    <property type="molecule type" value="Genomic_DNA"/>
</dbReference>
<keyword evidence="1" id="KW-0175">Coiled coil</keyword>
<dbReference type="Proteomes" id="UP000231926">
    <property type="component" value="Unassembled WGS sequence"/>
</dbReference>
<evidence type="ECO:0000256" key="1">
    <source>
        <dbReference type="SAM" id="Coils"/>
    </source>
</evidence>
<proteinExistence type="predicted"/>
<comment type="caution">
    <text evidence="3">The sequence shown here is derived from an EMBL/GenBank/DDBJ whole genome shotgun (WGS) entry which is preliminary data.</text>
</comment>
<dbReference type="SUPFAM" id="SSF81301">
    <property type="entry name" value="Nucleotidyltransferase"/>
    <property type="match status" value="1"/>
</dbReference>
<evidence type="ECO:0000313" key="3">
    <source>
        <dbReference type="EMBL" id="PJZ47491.1"/>
    </source>
</evidence>
<dbReference type="RefSeq" id="WP_100711869.1">
    <property type="nucleotide sequence ID" value="NZ_NPDR01000019.1"/>
</dbReference>
<dbReference type="CDD" id="cd05399">
    <property type="entry name" value="NT_Rel-Spo_like"/>
    <property type="match status" value="1"/>
</dbReference>
<reference evidence="3 4" key="1">
    <citation type="submission" date="2017-07" db="EMBL/GenBank/DDBJ databases">
        <title>Leptospira spp. isolated from tropical soils.</title>
        <authorList>
            <person name="Thibeaux R."/>
            <person name="Iraola G."/>
            <person name="Ferres I."/>
            <person name="Bierque E."/>
            <person name="Girault D."/>
            <person name="Soupe-Gilbert M.-E."/>
            <person name="Picardeau M."/>
            <person name="Goarant C."/>
        </authorList>
    </citation>
    <scope>NUCLEOTIDE SEQUENCE [LARGE SCALE GENOMIC DNA]</scope>
    <source>
        <strain evidence="3 4">FH4-C-A2</strain>
    </source>
</reference>
<dbReference type="Pfam" id="PF04607">
    <property type="entry name" value="RelA_SpoT"/>
    <property type="match status" value="1"/>
</dbReference>
<sequence>MKDEILNEFDRNRNIYDKCSTTIKQLLTHLISEKKVKVLDITSRVKSKESLSEKIDLKQKYQNIKDITDICGFRIVTYLEKDVDAVADIIKNEFLLDMKNSKLEKTSSNPEVFGYKSLHFICQISDSRASLSEYKTFKDQKFEIQLRSILQHSWAEIEHDLGYKLTYTIPKHLRRRFSRVSSLLEWADEEFNFLENEIKQYRESIEEIANDYNSEIDREIMTYYISKDRDYIELNESIRQLIGAEFVRGGSGIPEVIDTEIYWLREFEILSLPNLKECLRKNKDKILEFAEKWISKTDMSPPSLWPTVGLFYINYILLMNSGYDIEKYFNKRSLNVIGIDGEIAIQRYMRIKEELS</sequence>
<evidence type="ECO:0000259" key="2">
    <source>
        <dbReference type="SMART" id="SM00954"/>
    </source>
</evidence>
<dbReference type="Gene3D" id="3.30.460.10">
    <property type="entry name" value="Beta Polymerase, domain 2"/>
    <property type="match status" value="1"/>
</dbReference>
<dbReference type="AlphaFoldDB" id="A0A2M9Y7F9"/>
<feature type="domain" description="RelA/SpoT" evidence="2">
    <location>
        <begin position="43"/>
        <end position="169"/>
    </location>
</feature>
<dbReference type="Gene3D" id="1.10.287.860">
    <property type="entry name" value="Nucleotidyltransferase"/>
    <property type="match status" value="1"/>
</dbReference>